<proteinExistence type="predicted"/>
<evidence type="ECO:0000313" key="2">
    <source>
        <dbReference type="Proteomes" id="UP000006820"/>
    </source>
</evidence>
<sequence>MTAPDPLSLFDIGDVQAIAGETFEEPETTQVKRFIDIAAAKLRTKVSRLDERISTGALDPVLVKGVGAEIVLRAVATLRRGIGVRRTEYPEISTEYEPATAGGLVQVTDDDIADLIDDAGSGDAFTIRVSA</sequence>
<reference evidence="1 2" key="1">
    <citation type="journal article" date="2004" name="Proc. Natl. Acad. Sci. U.S.A.">
        <title>The complete genomic sequence of Nocardia farcinica IFM 10152.</title>
        <authorList>
            <person name="Ishikawa J."/>
            <person name="Yamashita A."/>
            <person name="Mikami Y."/>
            <person name="Hoshino Y."/>
            <person name="Kurita H."/>
            <person name="Hotta K."/>
            <person name="Shiba T."/>
            <person name="Hattori M."/>
        </authorList>
    </citation>
    <scope>NUCLEOTIDE SEQUENCE [LARGE SCALE GENOMIC DNA]</scope>
    <source>
        <strain evidence="1 2">IFM 10152</strain>
    </source>
</reference>
<dbReference type="RefSeq" id="WP_011208060.1">
    <property type="nucleotide sequence ID" value="NC_006361.1"/>
</dbReference>
<gene>
    <name evidence="1" type="ordered locus">NFA_15300</name>
</gene>
<dbReference type="OrthoDB" id="4472263at2"/>
<dbReference type="KEGG" id="nfa:NFA_15300"/>
<accession>Q5YZL6</accession>
<dbReference type="EMBL" id="AP006618">
    <property type="protein sequence ID" value="BAD56375.1"/>
    <property type="molecule type" value="Genomic_DNA"/>
</dbReference>
<name>Q5YZL6_NOCFA</name>
<dbReference type="GeneID" id="61132327"/>
<dbReference type="HOGENOM" id="CLU_1925395_0_0_11"/>
<organism evidence="1 2">
    <name type="scientific">Nocardia farcinica (strain IFM 10152)</name>
    <dbReference type="NCBI Taxonomy" id="247156"/>
    <lineage>
        <taxon>Bacteria</taxon>
        <taxon>Bacillati</taxon>
        <taxon>Actinomycetota</taxon>
        <taxon>Actinomycetes</taxon>
        <taxon>Mycobacteriales</taxon>
        <taxon>Nocardiaceae</taxon>
        <taxon>Nocardia</taxon>
    </lineage>
</organism>
<protein>
    <submittedName>
        <fullName evidence="1">Uncharacterized protein</fullName>
    </submittedName>
</protein>
<dbReference type="Proteomes" id="UP000006820">
    <property type="component" value="Chromosome"/>
</dbReference>
<keyword evidence="2" id="KW-1185">Reference proteome</keyword>
<dbReference type="eggNOG" id="ENOG503288U">
    <property type="taxonomic scope" value="Bacteria"/>
</dbReference>
<evidence type="ECO:0000313" key="1">
    <source>
        <dbReference type="EMBL" id="BAD56375.1"/>
    </source>
</evidence>
<dbReference type="STRING" id="247156.NFA_15300"/>
<dbReference type="AlphaFoldDB" id="Q5YZL6"/>